<sequence>MLKKILEFDGILGLQARLLWINCRLDLLHVKESIEEFDLYVLEEKMSKINGFISGSQSLTKESIQKTIKILDPQMKETLLDCLREKNLPFRVSGEEGVSKHWYTKYLGSLFSRLDAPRRYLSNELLVSYAEASAPSPVGGSPNSPAPEPSSSGVPISPGPPASPVPPFFPSDSPDASSQSPDSDTSGSNVTQNKSSSNNKSVVIAVVVTASVTFLVVALLFCWYRKAHRTGSEVRRNDERPLLNLSISEFSIGSSPKTFALGNPVNNEKLGNQSIGTNPDPKRVSSLDGNFYVEPDFLHVSLAATPSLETVAGADISSKTNVQPPLPPLKPPPGRVVTPSPGFLPLKRPPGMLDSLPPEPPAPLKPPPGKAPPPPPPAWSSPPPPPKSGPPPPPPKSGVPPPPPKSGVPPPPPKSGVPPPPPKSGVPPPPPKSGLPMPPRPPQPIGTGLKASQPSTSAPNAPSEGGVSGSEADAPKTKLKPFFWDKVLANPDHSMVWHQIKSGSFQFSEEMIETLFGYAPPEKNKTVRKESSAQDSSSQYIQLIDSKKSQNLAILLRALNVTTEEFCDAIQEGEFQSLGTGYSVQAGNELPVELLQTLLKMAPTAEEELKLRLFSGNLSQLGPAERFLKVLVDIPFAFKRLESLLFMGSLQEDISMLKESFATLEDIFHKIYTSVPVFVKLQNILLYLRKCMQCVSSLIHYLSIVSGLVFELLDINSWLLHFMWQAACKELKSSRLFLKLLEAVLKTGNRMNDGTFRGGAQAFKLDTLLKLADVKGVDGKTTLLHFVVLEIIRSEGVRAVRAARESRSLSSIKSDDLLEDPSQDSEEHYRSLGLQVVSGLSDELENVRKASVLDTDGLKETVAKVGNELLKTRNFLNSDMRNIDNKNGFCQTLESFVQHAEVDITWLLEEEKRITALVKSTIDYFHGNAGKDEGLRLFVIVRDFLIMLDKACKQVRDAPKKPRPQKKEVPTAQPSSDTRQPASPDIRQKLFPAIVDRRMDYSSSDEESP</sequence>
<comment type="similarity">
    <text evidence="1">Belongs to the formin-like family. Class-I subfamily.</text>
</comment>
<feature type="region of interest" description="Disordered" evidence="3">
    <location>
        <begin position="134"/>
        <end position="195"/>
    </location>
</feature>
<dbReference type="SUPFAM" id="SSF101447">
    <property type="entry name" value="Formin homology 2 domain (FH2 domain)"/>
    <property type="match status" value="2"/>
</dbReference>
<evidence type="ECO:0000259" key="5">
    <source>
        <dbReference type="PROSITE" id="PS51444"/>
    </source>
</evidence>
<feature type="compositionally biased region" description="Basic and acidic residues" evidence="3">
    <location>
        <begin position="955"/>
        <end position="969"/>
    </location>
</feature>
<gene>
    <name evidence="6" type="primary">FH5_2</name>
    <name evidence="6" type="ORF">CK203_087700</name>
</gene>
<feature type="transmembrane region" description="Helical" evidence="4">
    <location>
        <begin position="202"/>
        <end position="224"/>
    </location>
</feature>
<dbReference type="PROSITE" id="PS51444">
    <property type="entry name" value="FH2"/>
    <property type="match status" value="1"/>
</dbReference>
<dbReference type="PRINTS" id="PR01217">
    <property type="entry name" value="PRICHEXTENSN"/>
</dbReference>
<evidence type="ECO:0000256" key="1">
    <source>
        <dbReference type="ARBA" id="ARBA00025793"/>
    </source>
</evidence>
<dbReference type="InterPro" id="IPR015425">
    <property type="entry name" value="FH2_Formin"/>
</dbReference>
<keyword evidence="4" id="KW-0812">Transmembrane</keyword>
<feature type="compositionally biased region" description="Pro residues" evidence="3">
    <location>
        <begin position="324"/>
        <end position="334"/>
    </location>
</feature>
<dbReference type="EMBL" id="QGNW01001540">
    <property type="protein sequence ID" value="RVW37364.1"/>
    <property type="molecule type" value="Genomic_DNA"/>
</dbReference>
<dbReference type="SMART" id="SM00498">
    <property type="entry name" value="FH2"/>
    <property type="match status" value="1"/>
</dbReference>
<feature type="compositionally biased region" description="Low complexity" evidence="3">
    <location>
        <begin position="170"/>
        <end position="195"/>
    </location>
</feature>
<dbReference type="Pfam" id="PF02181">
    <property type="entry name" value="FH2"/>
    <property type="match status" value="2"/>
</dbReference>
<feature type="compositionally biased region" description="Polar residues" evidence="3">
    <location>
        <begin position="972"/>
        <end position="981"/>
    </location>
</feature>
<evidence type="ECO:0000313" key="6">
    <source>
        <dbReference type="EMBL" id="RVW37364.1"/>
    </source>
</evidence>
<dbReference type="InterPro" id="IPR042201">
    <property type="entry name" value="FH2_Formin_sf"/>
</dbReference>
<dbReference type="Proteomes" id="UP000288805">
    <property type="component" value="Unassembled WGS sequence"/>
</dbReference>
<feature type="compositionally biased region" description="Pro residues" evidence="3">
    <location>
        <begin position="357"/>
        <end position="444"/>
    </location>
</feature>
<organism evidence="6 7">
    <name type="scientific">Vitis vinifera</name>
    <name type="common">Grape</name>
    <dbReference type="NCBI Taxonomy" id="29760"/>
    <lineage>
        <taxon>Eukaryota</taxon>
        <taxon>Viridiplantae</taxon>
        <taxon>Streptophyta</taxon>
        <taxon>Embryophyta</taxon>
        <taxon>Tracheophyta</taxon>
        <taxon>Spermatophyta</taxon>
        <taxon>Magnoliopsida</taxon>
        <taxon>eudicotyledons</taxon>
        <taxon>Gunneridae</taxon>
        <taxon>Pentapetalae</taxon>
        <taxon>rosids</taxon>
        <taxon>Vitales</taxon>
        <taxon>Vitaceae</taxon>
        <taxon>Viteae</taxon>
        <taxon>Vitis</taxon>
    </lineage>
</organism>
<proteinExistence type="inferred from homology"/>
<dbReference type="GO" id="GO:0045010">
    <property type="term" value="P:actin nucleation"/>
    <property type="evidence" value="ECO:0007669"/>
    <property type="project" value="InterPro"/>
</dbReference>
<evidence type="ECO:0000256" key="2">
    <source>
        <dbReference type="RuleBase" id="RU361260"/>
    </source>
</evidence>
<evidence type="ECO:0000256" key="4">
    <source>
        <dbReference type="SAM" id="Phobius"/>
    </source>
</evidence>
<protein>
    <recommendedName>
        <fullName evidence="2">Formin-like protein</fullName>
    </recommendedName>
</protein>
<feature type="compositionally biased region" description="Low complexity" evidence="3">
    <location>
        <begin position="139"/>
        <end position="156"/>
    </location>
</feature>
<name>A0A438DPK8_VITVI</name>
<keyword evidence="4" id="KW-0472">Membrane</keyword>
<feature type="compositionally biased region" description="Pro residues" evidence="3">
    <location>
        <begin position="157"/>
        <end position="169"/>
    </location>
</feature>
<reference evidence="6 7" key="1">
    <citation type="journal article" date="2018" name="PLoS Genet.">
        <title>Population sequencing reveals clonal diversity and ancestral inbreeding in the grapevine cultivar Chardonnay.</title>
        <authorList>
            <person name="Roach M.J."/>
            <person name="Johnson D.L."/>
            <person name="Bohlmann J."/>
            <person name="van Vuuren H.J."/>
            <person name="Jones S.J."/>
            <person name="Pretorius I.S."/>
            <person name="Schmidt S.A."/>
            <person name="Borneman A.R."/>
        </authorList>
    </citation>
    <scope>NUCLEOTIDE SEQUENCE [LARGE SCALE GENOMIC DNA]</scope>
    <source>
        <strain evidence="7">cv. Chardonnay</strain>
        <tissue evidence="6">Leaf</tissue>
    </source>
</reference>
<dbReference type="Gene3D" id="1.20.58.2220">
    <property type="entry name" value="Formin, FH2 domain"/>
    <property type="match status" value="2"/>
</dbReference>
<feature type="domain" description="FH2" evidence="5">
    <location>
        <begin position="469"/>
        <end position="974"/>
    </location>
</feature>
<dbReference type="AlphaFoldDB" id="A0A438DPK8"/>
<dbReference type="InterPro" id="IPR027643">
    <property type="entry name" value="Formin-like_plant"/>
</dbReference>
<keyword evidence="4" id="KW-1133">Transmembrane helix</keyword>
<evidence type="ECO:0000256" key="3">
    <source>
        <dbReference type="SAM" id="MobiDB-lite"/>
    </source>
</evidence>
<feature type="region of interest" description="Disordered" evidence="3">
    <location>
        <begin position="318"/>
        <end position="474"/>
    </location>
</feature>
<dbReference type="PANTHER" id="PTHR23213:SF269">
    <property type="entry name" value="FORMIN-LIKE PROTEIN 5"/>
    <property type="match status" value="1"/>
</dbReference>
<comment type="caution">
    <text evidence="6">The sequence shown here is derived from an EMBL/GenBank/DDBJ whole genome shotgun (WGS) entry which is preliminary data.</text>
</comment>
<accession>A0A438DPK8</accession>
<dbReference type="PANTHER" id="PTHR23213">
    <property type="entry name" value="FORMIN-RELATED"/>
    <property type="match status" value="1"/>
</dbReference>
<feature type="compositionally biased region" description="Polar residues" evidence="3">
    <location>
        <begin position="450"/>
        <end position="460"/>
    </location>
</feature>
<dbReference type="GO" id="GO:0051015">
    <property type="term" value="F:actin filament binding"/>
    <property type="evidence" value="ECO:0007669"/>
    <property type="project" value="InterPro"/>
</dbReference>
<evidence type="ECO:0000313" key="7">
    <source>
        <dbReference type="Proteomes" id="UP000288805"/>
    </source>
</evidence>
<feature type="region of interest" description="Disordered" evidence="3">
    <location>
        <begin position="955"/>
        <end position="1009"/>
    </location>
</feature>